<comment type="subcellular location">
    <subcellularLocation>
        <location evidence="4">Secreted</location>
        <location evidence="4">Cell wall</location>
        <topology evidence="4">Peptidoglycan-anchor</topology>
    </subcellularLocation>
</comment>
<dbReference type="Gene3D" id="3.60.21.10">
    <property type="match status" value="2"/>
</dbReference>
<evidence type="ECO:0000256" key="3">
    <source>
        <dbReference type="ARBA" id="ARBA00001968"/>
    </source>
</evidence>
<dbReference type="InterPro" id="IPR004843">
    <property type="entry name" value="Calcineurin-like_PHP"/>
</dbReference>
<dbReference type="PANTHER" id="PTHR11575:SF24">
    <property type="entry name" value="5'-NUCLEOTIDASE"/>
    <property type="match status" value="1"/>
</dbReference>
<dbReference type="NCBIfam" id="TIGR01167">
    <property type="entry name" value="LPXTG_anchor"/>
    <property type="match status" value="1"/>
</dbReference>
<feature type="compositionally biased region" description="Gly residues" evidence="14">
    <location>
        <begin position="1399"/>
        <end position="1410"/>
    </location>
</feature>
<dbReference type="EC" id="3.1.4.16" evidence="17"/>
<dbReference type="CDD" id="cd07410">
    <property type="entry name" value="MPP_CpdB_N"/>
    <property type="match status" value="1"/>
</dbReference>
<evidence type="ECO:0000256" key="5">
    <source>
        <dbReference type="ARBA" id="ARBA00022512"/>
    </source>
</evidence>
<evidence type="ECO:0000256" key="8">
    <source>
        <dbReference type="ARBA" id="ARBA00022729"/>
    </source>
</evidence>
<dbReference type="PANTHER" id="PTHR11575">
    <property type="entry name" value="5'-NUCLEOTIDASE-RELATED"/>
    <property type="match status" value="1"/>
</dbReference>
<dbReference type="Pfam" id="PF00149">
    <property type="entry name" value="Metallophos"/>
    <property type="match status" value="2"/>
</dbReference>
<evidence type="ECO:0000256" key="4">
    <source>
        <dbReference type="ARBA" id="ARBA00004168"/>
    </source>
</evidence>
<dbReference type="PROSITE" id="PS50847">
    <property type="entry name" value="GRAM_POS_ANCHORING"/>
    <property type="match status" value="1"/>
</dbReference>
<comment type="cofactor">
    <cofactor evidence="3">
        <name>a divalent metal cation</name>
        <dbReference type="ChEBI" id="CHEBI:60240"/>
    </cofactor>
</comment>
<keyword evidence="15" id="KW-0812">Transmembrane</keyword>
<sequence>MGIQKSRGNNKTILRILLSSIMILSLILPASPIRAEESAGPHVNLSILATTDIHAHMMDYDYYSDKETAEFGLARTAELIAKHRKENPNTLLVDNGDLIQGNPLGEYAVKYEKDDIISGAKTHPIIDVMNHLDYDAGTLGNHEFNYGLDFLDGTIKGAGFPIVNANVKTLSGKHRFTPYVIDEKTVTDENGNEQRIKVGYIGFVPPQIMTWDKKHLEGNVQVQDIVESANVTIPQMKAEGADVIIALAHTGIEKQAQSTGAENAVFDLATKTDGIDAIVSGHQHGLFPDAEYAGIDKFDVEKGTINGIPVVMPSNWGKYLGVIDLNLKQSDGSWRVADSKGSIEPIAGTVTSRDETVTNTIKQTHENTLEYVRKPVGQTEADINSFFAQVKDDPSIQIVTDAQKWYAQDVMKDSKYKDLPILSAGAPFKAGGRNGSNYYTNIAAGDLAIKNVGDLYLYDNTVQIVKLTGSEVKDWLEMSAGQFNQITPNKGGNQALLNDSFRSYNFDVIDGVTYQVDVTKPAKYNANGKMINSDSGRIINLSYEGKPIDADQEFLVVTNNYRASGGGGFPHLSNDKIVYASADENRQVLMNYILDQKKINPKADNNWSIAPVAGTNLTFESSLLAKPFAEEADDVAYLGESSNAGYGLYKLQFDDDPVTNPPDDDIWNLTVMHTNDTHAHLDDAARRMTKVNEVRNETDHNLLLDAGDVFSGDLYFTKWNGLADLQFMNKMGYDAMTFGNHEFDKGPKVLADFLSGNSTAVDPANHYQFKAPEFPIVSANVDVSKEPKLKPFMKDPQTFTAGEKKEAGIHPYILLDVDGEKVAVFGLTTEDTSTTSSPGKSIVFNDAFETAQNTVKEIQDKEKVNKIIALTHIGHNRDLELAKKVKGIDLIVGGHSHTLVDKMEVVENEEPTIVAQAKEYGQYLGRVDLAFDKDGIVQTDKSNLKALPIDETIEEDPDAKNQLSKFKNELEDVKNEKVGYTDVPLDGQREHVRTKETNLGNFIADGMLAKAKESAGAQIAITNGGGIRAGIDKGKITLGEVLNVMPFGNTLYVSDLTGKQIKEALEQGLSGVEDGGGAFPHVAGIEYTFTLQNEPGKRVIDVKMVNGDGSTENLNEERTYRVATNNFVGAGGDGYSVFTKASRGEDLGYVDYEIFTEQLEKEEKVSPKIENRVKEVYLPTKQKDGSWTLDNDKSFSVYANNANTAMVYFEKDEGTANKINLKLTKNQIDLLKARKTDPTVTIFNHWFGMKLPLSNIESAEAAIGIESTEDMDAALTNVYDFSIEQNGKDVNTFKEPVQLSLRINDMKKAKNPAVYYVDRKKKLFTKTDNGSVRHDVVTGYTNHFSEYTVLNAGADGTPPDFPADNPSHGNDGGGNNGKQPNDGSDTQTPPGTEPTDTTGGSGDDTPGGGLLPDTATSMYSILLAGFLLSALGTALYLYQRRKQNKADQA</sequence>
<dbReference type="PROSITE" id="PS00785">
    <property type="entry name" value="5_NUCLEOTIDASE_1"/>
    <property type="match status" value="2"/>
</dbReference>
<keyword evidence="15" id="KW-1133">Transmembrane helix</keyword>
<feature type="region of interest" description="Disordered" evidence="14">
    <location>
        <begin position="1351"/>
        <end position="1411"/>
    </location>
</feature>
<keyword evidence="13" id="KW-0175">Coiled coil</keyword>
<keyword evidence="6" id="KW-0964">Secreted</keyword>
<keyword evidence="10 17" id="KW-0378">Hydrolase</keyword>
<evidence type="ECO:0000256" key="7">
    <source>
        <dbReference type="ARBA" id="ARBA00022723"/>
    </source>
</evidence>
<dbReference type="NCBIfam" id="NF006937">
    <property type="entry name" value="PRK09419.1-4"/>
    <property type="match status" value="1"/>
</dbReference>
<dbReference type="GO" id="GO:0008663">
    <property type="term" value="F:2',3'-cyclic-nucleotide 2'-phosphodiesterase activity"/>
    <property type="evidence" value="ECO:0007669"/>
    <property type="project" value="UniProtKB-EC"/>
</dbReference>
<evidence type="ECO:0000256" key="2">
    <source>
        <dbReference type="ARBA" id="ARBA00001730"/>
    </source>
</evidence>
<dbReference type="EMBL" id="CP002207">
    <property type="protein sequence ID" value="ADP31257.1"/>
    <property type="molecule type" value="Genomic_DNA"/>
</dbReference>
<keyword evidence="5" id="KW-0134">Cell wall</keyword>
<organism evidence="17 18">
    <name type="scientific">Bacillus atrophaeus (strain 1942)</name>
    <dbReference type="NCBI Taxonomy" id="720555"/>
    <lineage>
        <taxon>Bacteria</taxon>
        <taxon>Bacillati</taxon>
        <taxon>Bacillota</taxon>
        <taxon>Bacilli</taxon>
        <taxon>Bacillales</taxon>
        <taxon>Bacillaceae</taxon>
        <taxon>Bacillus</taxon>
    </lineage>
</organism>
<protein>
    <submittedName>
        <fullName evidence="17">Bifunctional 2',3'-cyclic nucleotide 2'-phosphodiesterase/3'-nucleotidase protein</fullName>
        <ecNumber evidence="17">3.1.4.16</ecNumber>
    </submittedName>
</protein>
<evidence type="ECO:0000256" key="14">
    <source>
        <dbReference type="SAM" id="MobiDB-lite"/>
    </source>
</evidence>
<keyword evidence="15" id="KW-0472">Membrane</keyword>
<keyword evidence="12" id="KW-0511">Multifunctional enzyme</keyword>
<keyword evidence="7" id="KW-0479">Metal-binding</keyword>
<evidence type="ECO:0000313" key="17">
    <source>
        <dbReference type="EMBL" id="ADP31257.1"/>
    </source>
</evidence>
<keyword evidence="18" id="KW-1185">Reference proteome</keyword>
<feature type="coiled-coil region" evidence="13">
    <location>
        <begin position="956"/>
        <end position="983"/>
    </location>
</feature>
<evidence type="ECO:0000256" key="15">
    <source>
        <dbReference type="SAM" id="Phobius"/>
    </source>
</evidence>
<dbReference type="Proteomes" id="UP000006867">
    <property type="component" value="Chromosome"/>
</dbReference>
<evidence type="ECO:0000256" key="6">
    <source>
        <dbReference type="ARBA" id="ARBA00022525"/>
    </source>
</evidence>
<feature type="domain" description="Gram-positive cocci surface proteins LPxTG" evidence="16">
    <location>
        <begin position="1411"/>
        <end position="1448"/>
    </location>
</feature>
<evidence type="ECO:0000313" key="18">
    <source>
        <dbReference type="Proteomes" id="UP000006867"/>
    </source>
</evidence>
<dbReference type="PRINTS" id="PR01607">
    <property type="entry name" value="APYRASEFAMLY"/>
</dbReference>
<feature type="transmembrane region" description="Helical" evidence="15">
    <location>
        <begin position="1418"/>
        <end position="1438"/>
    </location>
</feature>
<dbReference type="InterPro" id="IPR019931">
    <property type="entry name" value="LPXTG_anchor"/>
</dbReference>
<keyword evidence="9" id="KW-0547">Nucleotide-binding</keyword>
<feature type="compositionally biased region" description="Low complexity" evidence="14">
    <location>
        <begin position="1385"/>
        <end position="1398"/>
    </location>
</feature>
<dbReference type="NCBIfam" id="NF006938">
    <property type="entry name" value="PRK09420.1"/>
    <property type="match status" value="1"/>
</dbReference>
<accession>A0ABN3Z9B4</accession>
<evidence type="ECO:0000256" key="12">
    <source>
        <dbReference type="ARBA" id="ARBA00023268"/>
    </source>
</evidence>
<keyword evidence="8" id="KW-0732">Signal</keyword>
<dbReference type="InterPro" id="IPR006146">
    <property type="entry name" value="5'-Nucleotdase_CS"/>
</dbReference>
<dbReference type="PROSITE" id="PS00786">
    <property type="entry name" value="5_NUCLEOTIDASE_2"/>
    <property type="match status" value="1"/>
</dbReference>
<comment type="catalytic activity">
    <reaction evidence="1">
        <text>a ribonucleoside 3'-phosphate + H2O = a ribonucleoside + phosphate</text>
        <dbReference type="Rhea" id="RHEA:10144"/>
        <dbReference type="ChEBI" id="CHEBI:13197"/>
        <dbReference type="ChEBI" id="CHEBI:15377"/>
        <dbReference type="ChEBI" id="CHEBI:18254"/>
        <dbReference type="ChEBI" id="CHEBI:43474"/>
        <dbReference type="EC" id="3.1.3.6"/>
    </reaction>
</comment>
<evidence type="ECO:0000256" key="11">
    <source>
        <dbReference type="ARBA" id="ARBA00023088"/>
    </source>
</evidence>
<dbReference type="InterPro" id="IPR006179">
    <property type="entry name" value="5_nucleotidase/apyrase"/>
</dbReference>
<dbReference type="InterPro" id="IPR041827">
    <property type="entry name" value="CpdB_N"/>
</dbReference>
<dbReference type="SUPFAM" id="SSF55816">
    <property type="entry name" value="5'-nucleotidase (syn. UDP-sugar hydrolase), C-terminal domain"/>
    <property type="match status" value="2"/>
</dbReference>
<proteinExistence type="predicted"/>
<evidence type="ECO:0000256" key="13">
    <source>
        <dbReference type="SAM" id="Coils"/>
    </source>
</evidence>
<dbReference type="RefSeq" id="WP_003328637.1">
    <property type="nucleotide sequence ID" value="NC_014639.1"/>
</dbReference>
<dbReference type="InterPro" id="IPR008334">
    <property type="entry name" value="5'-Nucleotdase_C"/>
</dbReference>
<gene>
    <name evidence="17" type="ordered locus">BATR1942_01495</name>
</gene>
<reference evidence="17 18" key="1">
    <citation type="journal article" date="2011" name="Front. Microbiol.">
        <title>Genomic signatures of strain selection and enhancement in Bacillus atrophaeus var. globigii, a historical biowarfare simulant.</title>
        <authorList>
            <person name="Gibbons H.S."/>
            <person name="Broomall S.M."/>
            <person name="McNew L.A."/>
            <person name="Daligault H."/>
            <person name="Chapman C."/>
            <person name="Bruce D."/>
            <person name="Karavis M."/>
            <person name="Krepps M."/>
            <person name="McGregor P.A."/>
            <person name="Hong C."/>
            <person name="Park K.H."/>
            <person name="Akmal A."/>
            <person name="Feldman A."/>
            <person name="Lin J.S."/>
            <person name="Chang W.E."/>
            <person name="Higgs B.W."/>
            <person name="Demirev P."/>
            <person name="Lindquist J."/>
            <person name="Liem A."/>
            <person name="Fochler E."/>
            <person name="Read T.D."/>
            <person name="Tapia R."/>
            <person name="Johnson S."/>
            <person name="Bishop-Lilly K.A."/>
            <person name="Detter C."/>
            <person name="Han C."/>
            <person name="Sozhamannan S."/>
            <person name="Rosenzweig C.N."/>
            <person name="Skowronski E.W."/>
        </authorList>
    </citation>
    <scope>NUCLEOTIDE SEQUENCE [LARGE SCALE GENOMIC DNA]</scope>
    <source>
        <strain evidence="17 18">1942</strain>
    </source>
</reference>
<dbReference type="SUPFAM" id="SSF56300">
    <property type="entry name" value="Metallo-dependent phosphatases"/>
    <property type="match status" value="2"/>
</dbReference>
<comment type="catalytic activity">
    <reaction evidence="2">
        <text>a nucleoside 2',3'-cyclic phosphate + H2O = a nucleoside 3'-phosphate + H(+)</text>
        <dbReference type="Rhea" id="RHEA:19621"/>
        <dbReference type="ChEBI" id="CHEBI:15377"/>
        <dbReference type="ChEBI" id="CHEBI:15378"/>
        <dbReference type="ChEBI" id="CHEBI:66949"/>
        <dbReference type="ChEBI" id="CHEBI:66954"/>
        <dbReference type="EC" id="3.1.4.16"/>
    </reaction>
</comment>
<evidence type="ECO:0000259" key="16">
    <source>
        <dbReference type="PROSITE" id="PS50847"/>
    </source>
</evidence>
<dbReference type="InterPro" id="IPR036907">
    <property type="entry name" value="5'-Nucleotdase_C_sf"/>
</dbReference>
<dbReference type="Gene3D" id="3.90.780.10">
    <property type="entry name" value="5'-Nucleotidase, C-terminal domain"/>
    <property type="match status" value="2"/>
</dbReference>
<evidence type="ECO:0000256" key="10">
    <source>
        <dbReference type="ARBA" id="ARBA00022801"/>
    </source>
</evidence>
<dbReference type="Pfam" id="PF02872">
    <property type="entry name" value="5_nucleotid_C"/>
    <property type="match status" value="2"/>
</dbReference>
<keyword evidence="11" id="KW-0572">Peptidoglycan-anchor</keyword>
<dbReference type="InterPro" id="IPR029052">
    <property type="entry name" value="Metallo-depent_PP-like"/>
</dbReference>
<evidence type="ECO:0000256" key="1">
    <source>
        <dbReference type="ARBA" id="ARBA00000527"/>
    </source>
</evidence>
<evidence type="ECO:0000256" key="9">
    <source>
        <dbReference type="ARBA" id="ARBA00022741"/>
    </source>
</evidence>
<name>A0ABN3Z9B4_BACA1</name>